<evidence type="ECO:0000256" key="1">
    <source>
        <dbReference type="SAM" id="MobiDB-lite"/>
    </source>
</evidence>
<feature type="compositionally biased region" description="Low complexity" evidence="1">
    <location>
        <begin position="105"/>
        <end position="114"/>
    </location>
</feature>
<organism evidence="2 3">
    <name type="scientific">Mucilaginibacter lappiensis</name>
    <dbReference type="NCBI Taxonomy" id="354630"/>
    <lineage>
        <taxon>Bacteria</taxon>
        <taxon>Pseudomonadati</taxon>
        <taxon>Bacteroidota</taxon>
        <taxon>Sphingobacteriia</taxon>
        <taxon>Sphingobacteriales</taxon>
        <taxon>Sphingobacteriaceae</taxon>
        <taxon>Mucilaginibacter</taxon>
    </lineage>
</organism>
<evidence type="ECO:0000313" key="2">
    <source>
        <dbReference type="EMBL" id="MBB6130316.1"/>
    </source>
</evidence>
<evidence type="ECO:0008006" key="4">
    <source>
        <dbReference type="Google" id="ProtNLM"/>
    </source>
</evidence>
<protein>
    <recommendedName>
        <fullName evidence="4">DUF3127 domain-containing protein</fullName>
    </recommendedName>
</protein>
<gene>
    <name evidence="2" type="ORF">HDF22_004456</name>
</gene>
<accession>A0A841JL30</accession>
<reference evidence="2 3" key="1">
    <citation type="submission" date="2020-08" db="EMBL/GenBank/DDBJ databases">
        <title>Genomic Encyclopedia of Type Strains, Phase IV (KMG-V): Genome sequencing to study the core and pangenomes of soil and plant-associated prokaryotes.</title>
        <authorList>
            <person name="Whitman W."/>
        </authorList>
    </citation>
    <scope>NUCLEOTIDE SEQUENCE [LARGE SCALE GENOMIC DNA]</scope>
    <source>
        <strain evidence="2 3">MP601</strain>
    </source>
</reference>
<dbReference type="InterPro" id="IPR012340">
    <property type="entry name" value="NA-bd_OB-fold"/>
</dbReference>
<evidence type="ECO:0000313" key="3">
    <source>
        <dbReference type="Proteomes" id="UP000548326"/>
    </source>
</evidence>
<dbReference type="RefSeq" id="WP_183589154.1">
    <property type="nucleotide sequence ID" value="NZ_JACHCA010000014.1"/>
</dbReference>
<dbReference type="SUPFAM" id="SSF50249">
    <property type="entry name" value="Nucleic acid-binding proteins"/>
    <property type="match status" value="1"/>
</dbReference>
<dbReference type="InterPro" id="IPR021474">
    <property type="entry name" value="DUF3127"/>
</dbReference>
<dbReference type="AlphaFoldDB" id="A0A841JL30"/>
<name>A0A841JL30_9SPHI</name>
<comment type="caution">
    <text evidence="2">The sequence shown here is derived from an EMBL/GenBank/DDBJ whole genome shotgun (WGS) entry which is preliminary data.</text>
</comment>
<sequence length="122" mass="13607">MEVKGKVYEVSPTVQVTDSLKKRELILEYIENPQYPEYLKFEAIQDRCALLDAVKVGDDVEVFFNLKGRPWTDKTGKKSYFNSLQLWRVNALAAGAGSATTPEYAAPSPDIASSADDDDLPF</sequence>
<feature type="region of interest" description="Disordered" evidence="1">
    <location>
        <begin position="99"/>
        <end position="122"/>
    </location>
</feature>
<dbReference type="EMBL" id="JACHCA010000014">
    <property type="protein sequence ID" value="MBB6130316.1"/>
    <property type="molecule type" value="Genomic_DNA"/>
</dbReference>
<proteinExistence type="predicted"/>
<dbReference type="Proteomes" id="UP000548326">
    <property type="component" value="Unassembled WGS sequence"/>
</dbReference>
<dbReference type="Pfam" id="PF11325">
    <property type="entry name" value="DUF3127"/>
    <property type="match status" value="1"/>
</dbReference>